<evidence type="ECO:0000256" key="2">
    <source>
        <dbReference type="ARBA" id="ARBA00012279"/>
    </source>
</evidence>
<proteinExistence type="inferred from homology"/>
<dbReference type="PANTHER" id="PTHR15032">
    <property type="entry name" value="N-ACYL-PHOSPHATIDYLETHANOLAMINE-HYDROLYZING PHOSPHOLIPASE D"/>
    <property type="match status" value="1"/>
</dbReference>
<dbReference type="GO" id="GO:0070291">
    <property type="term" value="P:N-acylethanolamine metabolic process"/>
    <property type="evidence" value="ECO:0007669"/>
    <property type="project" value="TreeGrafter"/>
</dbReference>
<dbReference type="AlphaFoldDB" id="A0A8B8B126"/>
<gene>
    <name evidence="9 10" type="primary">LOC111106654</name>
</gene>
<feature type="binding site" evidence="6">
    <location>
        <position position="139"/>
    </location>
    <ligand>
        <name>Zn(2+)</name>
        <dbReference type="ChEBI" id="CHEBI:29105"/>
        <label>2</label>
    </ligand>
</feature>
<feature type="binding site" evidence="6">
    <location>
        <position position="134"/>
    </location>
    <ligand>
        <name>Zn(2+)</name>
        <dbReference type="ChEBI" id="CHEBI:29105"/>
        <label>1</label>
    </ligand>
</feature>
<accession>A0A8B8B126</accession>
<keyword evidence="3" id="KW-1208">Phospholipid metabolism</keyword>
<dbReference type="GO" id="GO:0070292">
    <property type="term" value="P:N-acylphosphatidylethanolamine metabolic process"/>
    <property type="evidence" value="ECO:0007669"/>
    <property type="project" value="TreeGrafter"/>
</dbReference>
<dbReference type="RefSeq" id="XP_022297115.1">
    <property type="nucleotide sequence ID" value="XM_022441407.1"/>
</dbReference>
<keyword evidence="3" id="KW-0442">Lipid degradation</keyword>
<feature type="binding site" evidence="5">
    <location>
        <position position="270"/>
    </location>
    <ligand>
        <name>an N-acyl-1,2-diacyl-sn-glycero-3-phosphoethanolamine</name>
        <dbReference type="ChEBI" id="CHEBI:62537"/>
    </ligand>
</feature>
<dbReference type="PANTHER" id="PTHR15032:SF4">
    <property type="entry name" value="N-ACYL-PHOSPHATIDYLETHANOLAMINE-HYDROLYZING PHOSPHOLIPASE D"/>
    <property type="match status" value="1"/>
</dbReference>
<keyword evidence="3" id="KW-0595">Phospholipid degradation</keyword>
<dbReference type="InterPro" id="IPR024884">
    <property type="entry name" value="NAPE-PLD"/>
</dbReference>
<comment type="catalytic activity">
    <reaction evidence="4">
        <text>N-(5Z,8Z,11Z,14Z-eicosatetraenoyl)-1,2-di-(9Z-octadecenoyl)-sn-glycero-3-phosphoethanolamine + H2O = N-(5Z,8Z,11Z,14Z-eicosatetraenoyl)-ethanolamine + 1,2-di-(9Z-octadecenoyl)-sn-glycero-3-phosphate + H(+)</text>
        <dbReference type="Rhea" id="RHEA:45528"/>
        <dbReference type="ChEBI" id="CHEBI:2700"/>
        <dbReference type="ChEBI" id="CHEBI:15377"/>
        <dbReference type="ChEBI" id="CHEBI:15378"/>
        <dbReference type="ChEBI" id="CHEBI:74546"/>
        <dbReference type="ChEBI" id="CHEBI:85277"/>
    </reaction>
    <physiologicalReaction direction="left-to-right" evidence="4">
        <dbReference type="Rhea" id="RHEA:45529"/>
    </physiologicalReaction>
</comment>
<feature type="binding site" evidence="6">
    <location>
        <position position="233"/>
    </location>
    <ligand>
        <name>Zn(2+)</name>
        <dbReference type="ChEBI" id="CHEBI:29105"/>
        <label>1</label>
    </ligand>
</feature>
<keyword evidence="3" id="KW-0443">Lipid metabolism</keyword>
<evidence type="ECO:0000256" key="1">
    <source>
        <dbReference type="ARBA" id="ARBA00010127"/>
    </source>
</evidence>
<dbReference type="Gene3D" id="3.60.15.10">
    <property type="entry name" value="Ribonuclease Z/Hydroxyacylglutathione hydrolase-like"/>
    <property type="match status" value="1"/>
</dbReference>
<comment type="similarity">
    <text evidence="1">Belongs to the NAPE-PLD family.</text>
</comment>
<evidence type="ECO:0000313" key="9">
    <source>
        <dbReference type="RefSeq" id="XP_022297115.1"/>
    </source>
</evidence>
<dbReference type="GeneID" id="111106654"/>
<evidence type="ECO:0000256" key="6">
    <source>
        <dbReference type="PIRSR" id="PIRSR038896-51"/>
    </source>
</evidence>
<feature type="binding site" evidence="6">
    <location>
        <position position="136"/>
    </location>
    <ligand>
        <name>Zn(2+)</name>
        <dbReference type="ChEBI" id="CHEBI:29105"/>
        <label>1</label>
    </ligand>
</feature>
<dbReference type="GO" id="GO:0009395">
    <property type="term" value="P:phospholipid catabolic process"/>
    <property type="evidence" value="ECO:0007669"/>
    <property type="project" value="UniProtKB-KW"/>
</dbReference>
<sequence length="341" mass="39399">MDSTEEDLVRPIYKNGRYQNPFDTWEDTPGFGSFVKLMRCEDHSNIPCQRELNKTLPVENPDFQKLKNPPESEIQIMWIGHASVLVQMDGITILADPIFSDRCSPVQFMGPKRYRPPPCKINDLPHIDAIIISHNHYDHLDHGSVKSLNSKYDDKITWFVASGTKEWMINAGCKNVVELSWWEEAELPGKPGFKFASVPCQHRCERSLWDSMKALWCSWVVKGPQHSFYFAGDTGYCSAFKQIGRKYGPIDFAAIPIGAYYPRWFMRPMHVDPEEAVKVYEDVRATHALGIHWGTFRMTREFYLEPRSKLGEELDKKNINRNKFFTLRHGLVHTVGDTIPT</sequence>
<dbReference type="InterPro" id="IPR001279">
    <property type="entry name" value="Metallo-B-lactamas"/>
</dbReference>
<comment type="cofactor">
    <cofactor evidence="6">
        <name>Zn(2+)</name>
        <dbReference type="ChEBI" id="CHEBI:29105"/>
    </cofactor>
    <text evidence="6">Binds 2 zinc divalent cations per subunit.</text>
</comment>
<dbReference type="GO" id="GO:0070290">
    <property type="term" value="F:N-acylphosphatidylethanolamine-specific phospholipase D activity"/>
    <property type="evidence" value="ECO:0007669"/>
    <property type="project" value="UniProtKB-EC"/>
</dbReference>
<evidence type="ECO:0000256" key="3">
    <source>
        <dbReference type="ARBA" id="ARBA00022668"/>
    </source>
</evidence>
<feature type="binding site" evidence="6">
    <location>
        <position position="233"/>
    </location>
    <ligand>
        <name>Zn(2+)</name>
        <dbReference type="ChEBI" id="CHEBI:29105"/>
        <label>2</label>
    </ligand>
</feature>
<evidence type="ECO:0000259" key="7">
    <source>
        <dbReference type="Pfam" id="PF12706"/>
    </source>
</evidence>
<keyword evidence="6" id="KW-0862">Zinc</keyword>
<reference evidence="9 10" key="1">
    <citation type="submission" date="2025-04" db="UniProtKB">
        <authorList>
            <consortium name="RefSeq"/>
        </authorList>
    </citation>
    <scope>IDENTIFICATION</scope>
    <source>
        <tissue evidence="9 10">Whole sample</tissue>
    </source>
</reference>
<dbReference type="InterPro" id="IPR036866">
    <property type="entry name" value="RibonucZ/Hydroxyglut_hydro"/>
</dbReference>
<name>A0A8B8B126_CRAVI</name>
<dbReference type="PIRSF" id="PIRSF038896">
    <property type="entry name" value="NAPE-PLD"/>
    <property type="match status" value="1"/>
</dbReference>
<dbReference type="KEGG" id="cvn:111106654"/>
<keyword evidence="8" id="KW-1185">Reference proteome</keyword>
<dbReference type="EC" id="3.1.4.54" evidence="2"/>
<feature type="domain" description="Metallo-beta-lactamase" evidence="7">
    <location>
        <begin position="93"/>
        <end position="293"/>
    </location>
</feature>
<feature type="binding site" evidence="5">
    <location>
        <position position="137"/>
    </location>
    <ligand>
        <name>an N-acyl-1,2-diacyl-sn-glycero-3-phosphoethanolamine</name>
        <dbReference type="ChEBI" id="CHEBI:62537"/>
    </ligand>
</feature>
<dbReference type="GO" id="GO:0005737">
    <property type="term" value="C:cytoplasm"/>
    <property type="evidence" value="ECO:0007669"/>
    <property type="project" value="TreeGrafter"/>
</dbReference>
<dbReference type="Pfam" id="PF12706">
    <property type="entry name" value="Lactamase_B_2"/>
    <property type="match status" value="1"/>
</dbReference>
<feature type="binding site" evidence="6">
    <location>
        <position position="292"/>
    </location>
    <ligand>
        <name>Zn(2+)</name>
        <dbReference type="ChEBI" id="CHEBI:29105"/>
        <label>2</label>
    </ligand>
</feature>
<protein>
    <recommendedName>
        <fullName evidence="2">N-acetylphosphatidylethanolamine-hydrolyzing phospholipase D</fullName>
        <ecNumber evidence="2">3.1.4.54</ecNumber>
    </recommendedName>
</protein>
<feature type="binding site" evidence="6">
    <location>
        <position position="202"/>
    </location>
    <ligand>
        <name>Zn(2+)</name>
        <dbReference type="ChEBI" id="CHEBI:29105"/>
        <label>1</label>
    </ligand>
</feature>
<evidence type="ECO:0000256" key="5">
    <source>
        <dbReference type="PIRSR" id="PIRSR038896-50"/>
    </source>
</evidence>
<dbReference type="RefSeq" id="XP_022297116.1">
    <property type="nucleotide sequence ID" value="XM_022441408.1"/>
</dbReference>
<dbReference type="OrthoDB" id="332863at2759"/>
<organism evidence="8 9">
    <name type="scientific">Crassostrea virginica</name>
    <name type="common">Eastern oyster</name>
    <dbReference type="NCBI Taxonomy" id="6565"/>
    <lineage>
        <taxon>Eukaryota</taxon>
        <taxon>Metazoa</taxon>
        <taxon>Spiralia</taxon>
        <taxon>Lophotrochozoa</taxon>
        <taxon>Mollusca</taxon>
        <taxon>Bivalvia</taxon>
        <taxon>Autobranchia</taxon>
        <taxon>Pteriomorphia</taxon>
        <taxon>Ostreida</taxon>
        <taxon>Ostreoidea</taxon>
        <taxon>Ostreidae</taxon>
        <taxon>Crassostrea</taxon>
    </lineage>
</organism>
<evidence type="ECO:0000256" key="4">
    <source>
        <dbReference type="ARBA" id="ARBA00048025"/>
    </source>
</evidence>
<dbReference type="Proteomes" id="UP000694844">
    <property type="component" value="Chromosome 8"/>
</dbReference>
<keyword evidence="6" id="KW-0479">Metal-binding</keyword>
<evidence type="ECO:0000313" key="10">
    <source>
        <dbReference type="RefSeq" id="XP_022297116.1"/>
    </source>
</evidence>
<dbReference type="SUPFAM" id="SSF56281">
    <property type="entry name" value="Metallo-hydrolase/oxidoreductase"/>
    <property type="match status" value="1"/>
</dbReference>
<evidence type="ECO:0000313" key="8">
    <source>
        <dbReference type="Proteomes" id="UP000694844"/>
    </source>
</evidence>
<dbReference type="GO" id="GO:0008270">
    <property type="term" value="F:zinc ion binding"/>
    <property type="evidence" value="ECO:0007669"/>
    <property type="project" value="InterPro"/>
</dbReference>
<feature type="binding site" evidence="6">
    <location>
        <position position="138"/>
    </location>
    <ligand>
        <name>Zn(2+)</name>
        <dbReference type="ChEBI" id="CHEBI:29105"/>
        <label>2</label>
    </ligand>
</feature>